<organism evidence="2 3">
    <name type="scientific">Phenylobacterium montanum</name>
    <dbReference type="NCBI Taxonomy" id="2823693"/>
    <lineage>
        <taxon>Bacteria</taxon>
        <taxon>Pseudomonadati</taxon>
        <taxon>Pseudomonadota</taxon>
        <taxon>Alphaproteobacteria</taxon>
        <taxon>Caulobacterales</taxon>
        <taxon>Caulobacteraceae</taxon>
        <taxon>Phenylobacterium</taxon>
    </lineage>
</organism>
<dbReference type="Gene3D" id="3.30.160.170">
    <property type="entry name" value="FlaG-like"/>
    <property type="match status" value="1"/>
</dbReference>
<feature type="region of interest" description="Disordered" evidence="1">
    <location>
        <begin position="1"/>
        <end position="63"/>
    </location>
</feature>
<evidence type="ECO:0000256" key="1">
    <source>
        <dbReference type="SAM" id="MobiDB-lite"/>
    </source>
</evidence>
<dbReference type="KEGG" id="caul:KCG34_24245"/>
<evidence type="ECO:0000313" key="3">
    <source>
        <dbReference type="Proteomes" id="UP000676409"/>
    </source>
</evidence>
<accession>A0A975G044</accession>
<keyword evidence="2" id="KW-0966">Cell projection</keyword>
<sequence>MATNSIQPITKAPDVGQTVSAQASSGGVVASKASASVKPAAKPADANASDSASSNNPTHSADLRLEIEDDKAAGCFVYKIINRTTGEVVEQIPQEQIVKLRESDGYLAGDLIKAQA</sequence>
<keyword evidence="3" id="KW-1185">Reference proteome</keyword>
<evidence type="ECO:0000313" key="2">
    <source>
        <dbReference type="EMBL" id="QUD88102.1"/>
    </source>
</evidence>
<dbReference type="InterPro" id="IPR035924">
    <property type="entry name" value="FlaG-like_sf"/>
</dbReference>
<dbReference type="EMBL" id="CP073078">
    <property type="protein sequence ID" value="QUD88102.1"/>
    <property type="molecule type" value="Genomic_DNA"/>
</dbReference>
<reference evidence="2" key="1">
    <citation type="submission" date="2021-04" db="EMBL/GenBank/DDBJ databases">
        <title>The complete genome sequence of Caulobacter sp. S6.</title>
        <authorList>
            <person name="Tang Y."/>
            <person name="Ouyang W."/>
            <person name="Liu Q."/>
            <person name="Huang B."/>
            <person name="Guo Z."/>
            <person name="Lei P."/>
        </authorList>
    </citation>
    <scope>NUCLEOTIDE SEQUENCE</scope>
    <source>
        <strain evidence="2">S6</strain>
    </source>
</reference>
<dbReference type="RefSeq" id="WP_211938153.1">
    <property type="nucleotide sequence ID" value="NZ_CP073078.1"/>
</dbReference>
<dbReference type="AlphaFoldDB" id="A0A975G044"/>
<dbReference type="SUPFAM" id="SSF160214">
    <property type="entry name" value="FlaG-like"/>
    <property type="match status" value="1"/>
</dbReference>
<gene>
    <name evidence="2" type="ORF">KCG34_24245</name>
</gene>
<name>A0A975G044_9CAUL</name>
<protein>
    <submittedName>
        <fullName evidence="2">Flagellar protein FlaG</fullName>
    </submittedName>
</protein>
<keyword evidence="2" id="KW-0969">Cilium</keyword>
<dbReference type="Proteomes" id="UP000676409">
    <property type="component" value="Chromosome"/>
</dbReference>
<dbReference type="InterPro" id="IPR005186">
    <property type="entry name" value="FlaG"/>
</dbReference>
<dbReference type="Pfam" id="PF03646">
    <property type="entry name" value="FlaG"/>
    <property type="match status" value="1"/>
</dbReference>
<feature type="compositionally biased region" description="Low complexity" evidence="1">
    <location>
        <begin position="19"/>
        <end position="57"/>
    </location>
</feature>
<keyword evidence="2" id="KW-0282">Flagellum</keyword>
<proteinExistence type="predicted"/>